<keyword evidence="2" id="KW-1185">Reference proteome</keyword>
<gene>
    <name evidence="1" type="ORF">CLIB1444_06S07734</name>
</gene>
<evidence type="ECO:0000313" key="2">
    <source>
        <dbReference type="Proteomes" id="UP001152531"/>
    </source>
</evidence>
<organism evidence="1 2">
    <name type="scientific">[Candida] jaroonii</name>
    <dbReference type="NCBI Taxonomy" id="467808"/>
    <lineage>
        <taxon>Eukaryota</taxon>
        <taxon>Fungi</taxon>
        <taxon>Dikarya</taxon>
        <taxon>Ascomycota</taxon>
        <taxon>Saccharomycotina</taxon>
        <taxon>Pichiomycetes</taxon>
        <taxon>Debaryomycetaceae</taxon>
        <taxon>Yamadazyma</taxon>
    </lineage>
</organism>
<evidence type="ECO:0000313" key="1">
    <source>
        <dbReference type="EMBL" id="CAH6721683.1"/>
    </source>
</evidence>
<dbReference type="EMBL" id="CALSDN010000006">
    <property type="protein sequence ID" value="CAH6721683.1"/>
    <property type="molecule type" value="Genomic_DNA"/>
</dbReference>
<proteinExistence type="predicted"/>
<comment type="caution">
    <text evidence="1">The sequence shown here is derived from an EMBL/GenBank/DDBJ whole genome shotgun (WGS) entry which is preliminary data.</text>
</comment>
<reference evidence="1" key="1">
    <citation type="submission" date="2022-06" db="EMBL/GenBank/DDBJ databases">
        <authorList>
            <person name="Legras J.-L."/>
            <person name="Devillers H."/>
            <person name="Grondin C."/>
        </authorList>
    </citation>
    <scope>NUCLEOTIDE SEQUENCE</scope>
    <source>
        <strain evidence="1">CLIB 1444</strain>
    </source>
</reference>
<accession>A0ACA9YAM0</accession>
<dbReference type="Proteomes" id="UP001152531">
    <property type="component" value="Unassembled WGS sequence"/>
</dbReference>
<sequence>MNIPPLTHRNNKTVIKFLLKFTSQKVVRPSLKAFLFAYLYITVPKIINNVMISVKNRDYKQLIHRTMKIITKAFHPMKFPMFSASLIAIINVLEPLIARFLQGKKGFNNPLKTLFLSTFISSFIAACTAFPGFQKHILSYGRFTSLDLTLLMFSRALDTTLSSTLSTVLPSMLQPFGDALLFITSCSFIMYCWFFHPSRLPPAYRKWITSAANMDEEIVSLLRNLHFGDDKYGQKSNTLTTYCHRYDKNPQVGDLVTVQPVPCEVVHAFQTTNCELHALWRFKRGFEFAFRLYGGINLVMLLVPKKIPMILRLRKAIISTVRSSSFLGGYIALYWYAVCLARKRLLPKMFPEVPNTRWDSTIAPTAGAIACGFSGFIETAQRRKELALFVLPRAIGTLVPTELSETNILIERLVFALSMATLMAYCKRDPGKVRGIFGKGLKAVMSI</sequence>
<name>A0ACA9YAM0_9ASCO</name>
<protein>
    <submittedName>
        <fullName evidence="1">Uncharacterized protein</fullName>
    </submittedName>
</protein>